<dbReference type="Gene3D" id="1.20.5.170">
    <property type="match status" value="1"/>
</dbReference>
<feature type="compositionally biased region" description="Low complexity" evidence="1">
    <location>
        <begin position="16"/>
        <end position="30"/>
    </location>
</feature>
<dbReference type="GO" id="GO:0003700">
    <property type="term" value="F:DNA-binding transcription factor activity"/>
    <property type="evidence" value="ECO:0007669"/>
    <property type="project" value="InterPro"/>
</dbReference>
<comment type="caution">
    <text evidence="3">The sequence shown here is derived from an EMBL/GenBank/DDBJ whole genome shotgun (WGS) entry which is preliminary data.</text>
</comment>
<evidence type="ECO:0000313" key="3">
    <source>
        <dbReference type="EMBL" id="KAG2445954.1"/>
    </source>
</evidence>
<organism evidence="3 4">
    <name type="scientific">Chlamydomonas incerta</name>
    <dbReference type="NCBI Taxonomy" id="51695"/>
    <lineage>
        <taxon>Eukaryota</taxon>
        <taxon>Viridiplantae</taxon>
        <taxon>Chlorophyta</taxon>
        <taxon>core chlorophytes</taxon>
        <taxon>Chlorophyceae</taxon>
        <taxon>CS clade</taxon>
        <taxon>Chlamydomonadales</taxon>
        <taxon>Chlamydomonadaceae</taxon>
        <taxon>Chlamydomonas</taxon>
    </lineage>
</organism>
<dbReference type="CDD" id="cd14686">
    <property type="entry name" value="bZIP"/>
    <property type="match status" value="1"/>
</dbReference>
<reference evidence="3" key="1">
    <citation type="journal article" date="2020" name="bioRxiv">
        <title>Comparative genomics of Chlamydomonas.</title>
        <authorList>
            <person name="Craig R.J."/>
            <person name="Hasan A.R."/>
            <person name="Ness R.W."/>
            <person name="Keightley P.D."/>
        </authorList>
    </citation>
    <scope>NUCLEOTIDE SEQUENCE</scope>
    <source>
        <strain evidence="3">SAG 7.73</strain>
    </source>
</reference>
<dbReference type="InterPro" id="IPR046347">
    <property type="entry name" value="bZIP_sf"/>
</dbReference>
<feature type="region of interest" description="Disordered" evidence="1">
    <location>
        <begin position="1"/>
        <end position="80"/>
    </location>
</feature>
<name>A0A835WET3_CHLIN</name>
<dbReference type="Proteomes" id="UP000650467">
    <property type="component" value="Unassembled WGS sequence"/>
</dbReference>
<dbReference type="SMART" id="SM00338">
    <property type="entry name" value="BRLZ"/>
    <property type="match status" value="1"/>
</dbReference>
<dbReference type="AlphaFoldDB" id="A0A835WET3"/>
<dbReference type="PROSITE" id="PS00036">
    <property type="entry name" value="BZIP_BASIC"/>
    <property type="match status" value="1"/>
</dbReference>
<dbReference type="EMBL" id="JAEHOC010000001">
    <property type="protein sequence ID" value="KAG2445954.1"/>
    <property type="molecule type" value="Genomic_DNA"/>
</dbReference>
<evidence type="ECO:0000259" key="2">
    <source>
        <dbReference type="PROSITE" id="PS50217"/>
    </source>
</evidence>
<sequence>MSIDLAPGPAASARNLAPPLAEPPLLGSLPTRPAPRRVAQAASSPSNSDTGSPPRISGGVSVSAKEKNRQAQRRFRERQKDLIHNLKAKVEDLTNRVAESEKEISLLREENAMLRGRVDVKQHVGAGLPSALQSLLQMTSAEGAATGSGLSGLAALRSLGALDVLPLGKPQNGSSSLSAGLPACADLPQARTLDLASFGLGLGQGGGSSSGSGARGGSGLDLSTARGNALQASGLRNSEPIIKTEPDRH</sequence>
<feature type="region of interest" description="Disordered" evidence="1">
    <location>
        <begin position="205"/>
        <end position="249"/>
    </location>
</feature>
<feature type="compositionally biased region" description="Polar residues" evidence="1">
    <location>
        <begin position="41"/>
        <end position="51"/>
    </location>
</feature>
<accession>A0A835WET3</accession>
<feature type="compositionally biased region" description="Gly residues" evidence="1">
    <location>
        <begin position="205"/>
        <end position="219"/>
    </location>
</feature>
<feature type="domain" description="BZIP" evidence="2">
    <location>
        <begin position="65"/>
        <end position="115"/>
    </location>
</feature>
<dbReference type="SUPFAM" id="SSF57959">
    <property type="entry name" value="Leucine zipper domain"/>
    <property type="match status" value="1"/>
</dbReference>
<dbReference type="InterPro" id="IPR004827">
    <property type="entry name" value="bZIP"/>
</dbReference>
<evidence type="ECO:0000256" key="1">
    <source>
        <dbReference type="SAM" id="MobiDB-lite"/>
    </source>
</evidence>
<proteinExistence type="predicted"/>
<keyword evidence="4" id="KW-1185">Reference proteome</keyword>
<dbReference type="PROSITE" id="PS50217">
    <property type="entry name" value="BZIP"/>
    <property type="match status" value="1"/>
</dbReference>
<dbReference type="OrthoDB" id="551620at2759"/>
<evidence type="ECO:0000313" key="4">
    <source>
        <dbReference type="Proteomes" id="UP000650467"/>
    </source>
</evidence>
<dbReference type="Pfam" id="PF00170">
    <property type="entry name" value="bZIP_1"/>
    <property type="match status" value="1"/>
</dbReference>
<gene>
    <name evidence="3" type="ORF">HXX76_000557</name>
</gene>
<protein>
    <recommendedName>
        <fullName evidence="2">BZIP domain-containing protein</fullName>
    </recommendedName>
</protein>